<dbReference type="EMBL" id="GISG01041935">
    <property type="protein sequence ID" value="MBA4623149.1"/>
    <property type="molecule type" value="Transcribed_RNA"/>
</dbReference>
<dbReference type="AlphaFoldDB" id="A0A7C9CX32"/>
<name>A0A7C9CX32_OPUST</name>
<feature type="region of interest" description="Disordered" evidence="1">
    <location>
        <begin position="76"/>
        <end position="119"/>
    </location>
</feature>
<reference evidence="2" key="1">
    <citation type="journal article" date="2013" name="J. Plant Res.">
        <title>Effect of fungi and light on seed germination of three Opuntia species from semiarid lands of central Mexico.</title>
        <authorList>
            <person name="Delgado-Sanchez P."/>
            <person name="Jimenez-Bremont J.F."/>
            <person name="Guerrero-Gonzalez Mde L."/>
            <person name="Flores J."/>
        </authorList>
    </citation>
    <scope>NUCLEOTIDE SEQUENCE</scope>
    <source>
        <tissue evidence="2">Cladode</tissue>
    </source>
</reference>
<organism evidence="2">
    <name type="scientific">Opuntia streptacantha</name>
    <name type="common">Prickly pear cactus</name>
    <name type="synonym">Opuntia cardona</name>
    <dbReference type="NCBI Taxonomy" id="393608"/>
    <lineage>
        <taxon>Eukaryota</taxon>
        <taxon>Viridiplantae</taxon>
        <taxon>Streptophyta</taxon>
        <taxon>Embryophyta</taxon>
        <taxon>Tracheophyta</taxon>
        <taxon>Spermatophyta</taxon>
        <taxon>Magnoliopsida</taxon>
        <taxon>eudicotyledons</taxon>
        <taxon>Gunneridae</taxon>
        <taxon>Pentapetalae</taxon>
        <taxon>Caryophyllales</taxon>
        <taxon>Cactineae</taxon>
        <taxon>Cactaceae</taxon>
        <taxon>Opuntioideae</taxon>
        <taxon>Opuntia</taxon>
    </lineage>
</organism>
<evidence type="ECO:0000313" key="2">
    <source>
        <dbReference type="EMBL" id="MBA4623149.1"/>
    </source>
</evidence>
<protein>
    <submittedName>
        <fullName evidence="2">Uncharacterized protein</fullName>
    </submittedName>
</protein>
<reference evidence="2" key="2">
    <citation type="submission" date="2020-07" db="EMBL/GenBank/DDBJ databases">
        <authorList>
            <person name="Vera ALvarez R."/>
            <person name="Arias-Moreno D.M."/>
            <person name="Jimenez-Jacinto V."/>
            <person name="Jimenez-Bremont J.F."/>
            <person name="Swaminathan K."/>
            <person name="Moose S.P."/>
            <person name="Guerrero-Gonzalez M.L."/>
            <person name="Marino-Ramirez L."/>
            <person name="Landsman D."/>
            <person name="Rodriguez-Kessler M."/>
            <person name="Delgado-Sanchez P."/>
        </authorList>
    </citation>
    <scope>NUCLEOTIDE SEQUENCE</scope>
    <source>
        <tissue evidence="2">Cladode</tissue>
    </source>
</reference>
<sequence>MENEHRALPPFDTRPAFLTSAASLPRPCSFSLLSVSKKTHGSHRNRAPSSVSPPTPGFFGYSTVAHRRRYSKINTNEEINRLWPPQRKTEISTPGTASLNPPSPSRRSADSERNATSHSHYAPLKRWRVSLTRRSFGFSGGVLCRV</sequence>
<proteinExistence type="predicted"/>
<evidence type="ECO:0000256" key="1">
    <source>
        <dbReference type="SAM" id="MobiDB-lite"/>
    </source>
</evidence>
<feature type="region of interest" description="Disordered" evidence="1">
    <location>
        <begin position="36"/>
        <end position="58"/>
    </location>
</feature>
<accession>A0A7C9CX32</accession>
<feature type="compositionally biased region" description="Polar residues" evidence="1">
    <location>
        <begin position="91"/>
        <end position="100"/>
    </location>
</feature>
<feature type="compositionally biased region" description="Basic residues" evidence="1">
    <location>
        <begin position="37"/>
        <end position="46"/>
    </location>
</feature>